<protein>
    <submittedName>
        <fullName evidence="4">GNAT family N-acetyltransferase</fullName>
    </submittedName>
</protein>
<dbReference type="GO" id="GO:0016747">
    <property type="term" value="F:acyltransferase activity, transferring groups other than amino-acyl groups"/>
    <property type="evidence" value="ECO:0007669"/>
    <property type="project" value="InterPro"/>
</dbReference>
<dbReference type="SUPFAM" id="SSF55729">
    <property type="entry name" value="Acyl-CoA N-acyltransferases (Nat)"/>
    <property type="match status" value="1"/>
</dbReference>
<dbReference type="EMBL" id="NEVU01000003">
    <property type="protein sequence ID" value="OZI71744.1"/>
    <property type="molecule type" value="Genomic_DNA"/>
</dbReference>
<feature type="domain" description="N-acetyltransferase" evidence="3">
    <location>
        <begin position="4"/>
        <end position="169"/>
    </location>
</feature>
<proteinExistence type="predicted"/>
<comment type="caution">
    <text evidence="4">The sequence shown here is derived from an EMBL/GenBank/DDBJ whole genome shotgun (WGS) entry which is preliminary data.</text>
</comment>
<dbReference type="PROSITE" id="PS51186">
    <property type="entry name" value="GNAT"/>
    <property type="match status" value="1"/>
</dbReference>
<keyword evidence="1 4" id="KW-0808">Transferase</keyword>
<keyword evidence="2" id="KW-0012">Acyltransferase</keyword>
<gene>
    <name evidence="4" type="ORF">CAL22_18280</name>
</gene>
<dbReference type="PANTHER" id="PTHR43877">
    <property type="entry name" value="AMINOALKYLPHOSPHONATE N-ACETYLTRANSFERASE-RELATED-RELATED"/>
    <property type="match status" value="1"/>
</dbReference>
<dbReference type="RefSeq" id="WP_094815651.1">
    <property type="nucleotide sequence ID" value="NZ_NEVU01000003.1"/>
</dbReference>
<evidence type="ECO:0000313" key="4">
    <source>
        <dbReference type="EMBL" id="OZI71744.1"/>
    </source>
</evidence>
<accession>A0A261VC77</accession>
<dbReference type="Gene3D" id="3.40.630.30">
    <property type="match status" value="1"/>
</dbReference>
<evidence type="ECO:0000259" key="3">
    <source>
        <dbReference type="PROSITE" id="PS51186"/>
    </source>
</evidence>
<dbReference type="InterPro" id="IPR050832">
    <property type="entry name" value="Bact_Acetyltransf"/>
</dbReference>
<evidence type="ECO:0000256" key="2">
    <source>
        <dbReference type="ARBA" id="ARBA00023315"/>
    </source>
</evidence>
<evidence type="ECO:0000256" key="1">
    <source>
        <dbReference type="ARBA" id="ARBA00022679"/>
    </source>
</evidence>
<name>A0A261VC77_9BORD</name>
<dbReference type="OrthoDB" id="9799092at2"/>
<dbReference type="CDD" id="cd04301">
    <property type="entry name" value="NAT_SF"/>
    <property type="match status" value="1"/>
</dbReference>
<dbReference type="Pfam" id="PF00583">
    <property type="entry name" value="Acetyltransf_1"/>
    <property type="match status" value="1"/>
</dbReference>
<dbReference type="InterPro" id="IPR000182">
    <property type="entry name" value="GNAT_dom"/>
</dbReference>
<keyword evidence="5" id="KW-1185">Reference proteome</keyword>
<dbReference type="AlphaFoldDB" id="A0A261VC77"/>
<reference evidence="5" key="1">
    <citation type="submission" date="2017-05" db="EMBL/GenBank/DDBJ databases">
        <title>Complete and WGS of Bordetella genogroups.</title>
        <authorList>
            <person name="Spilker T."/>
            <person name="Lipuma J."/>
        </authorList>
    </citation>
    <scope>NUCLEOTIDE SEQUENCE [LARGE SCALE GENOMIC DNA]</scope>
    <source>
        <strain evidence="5">AU6712</strain>
    </source>
</reference>
<evidence type="ECO:0000313" key="5">
    <source>
        <dbReference type="Proteomes" id="UP000216429"/>
    </source>
</evidence>
<sequence>MQTFSIRPLGPQDASDFKALRLAALRETPEAFGSSYEEEQLVTVEEWARKLESCSSRAVLGAWEQGLLVGCAGLMRLGTLKQMHKAVIWGIYVAPAQRRQGLGRRLLAAIVAQAGRWDGVRQVLLTVAEGNPAASRLYETLGFTAYGREPAALCVDGRYLEETLMILRL</sequence>
<organism evidence="4 5">
    <name type="scientific">Bordetella genomosp. 12</name>
    <dbReference type="NCBI Taxonomy" id="463035"/>
    <lineage>
        <taxon>Bacteria</taxon>
        <taxon>Pseudomonadati</taxon>
        <taxon>Pseudomonadota</taxon>
        <taxon>Betaproteobacteria</taxon>
        <taxon>Burkholderiales</taxon>
        <taxon>Alcaligenaceae</taxon>
        <taxon>Bordetella</taxon>
    </lineage>
</organism>
<dbReference type="InterPro" id="IPR016181">
    <property type="entry name" value="Acyl_CoA_acyltransferase"/>
</dbReference>
<dbReference type="Proteomes" id="UP000216429">
    <property type="component" value="Unassembled WGS sequence"/>
</dbReference>